<dbReference type="Proteomes" id="UP001344906">
    <property type="component" value="Unassembled WGS sequence"/>
</dbReference>
<evidence type="ECO:0000259" key="1">
    <source>
        <dbReference type="Pfam" id="PF00561"/>
    </source>
</evidence>
<dbReference type="InterPro" id="IPR000639">
    <property type="entry name" value="Epox_hydrolase-like"/>
</dbReference>
<feature type="domain" description="AB hydrolase-1" evidence="1">
    <location>
        <begin position="29"/>
        <end position="148"/>
    </location>
</feature>
<evidence type="ECO:0000313" key="3">
    <source>
        <dbReference type="Proteomes" id="UP001344906"/>
    </source>
</evidence>
<dbReference type="PRINTS" id="PR00412">
    <property type="entry name" value="EPOXHYDRLASE"/>
</dbReference>
<dbReference type="PANTHER" id="PTHR43798">
    <property type="entry name" value="MONOACYLGLYCEROL LIPASE"/>
    <property type="match status" value="1"/>
</dbReference>
<keyword evidence="2" id="KW-0378">Hydrolase</keyword>
<dbReference type="GO" id="GO:0016787">
    <property type="term" value="F:hydrolase activity"/>
    <property type="evidence" value="ECO:0007669"/>
    <property type="project" value="UniProtKB-KW"/>
</dbReference>
<organism evidence="2 3">
    <name type="scientific">Dictyobacter halimunensis</name>
    <dbReference type="NCBI Taxonomy" id="3026934"/>
    <lineage>
        <taxon>Bacteria</taxon>
        <taxon>Bacillati</taxon>
        <taxon>Chloroflexota</taxon>
        <taxon>Ktedonobacteria</taxon>
        <taxon>Ktedonobacterales</taxon>
        <taxon>Dictyobacteraceae</taxon>
        <taxon>Dictyobacter</taxon>
    </lineage>
</organism>
<dbReference type="InterPro" id="IPR050266">
    <property type="entry name" value="AB_hydrolase_sf"/>
</dbReference>
<dbReference type="Gene3D" id="3.40.50.1820">
    <property type="entry name" value="alpha/beta hydrolase"/>
    <property type="match status" value="1"/>
</dbReference>
<dbReference type="InterPro" id="IPR000073">
    <property type="entry name" value="AB_hydrolase_1"/>
</dbReference>
<dbReference type="PRINTS" id="PR00111">
    <property type="entry name" value="ABHYDROLASE"/>
</dbReference>
<reference evidence="2 3" key="1">
    <citation type="submission" date="2023-02" db="EMBL/GenBank/DDBJ databases">
        <title>Dictyobacter halimunensis sp. nov., a new member of the class Ktedonobacteria from forest soil in a geothermal area.</title>
        <authorList>
            <person name="Rachmania M.K."/>
            <person name="Ningsih F."/>
            <person name="Sakai Y."/>
            <person name="Yabe S."/>
            <person name="Yokota A."/>
            <person name="Sjamsuridzal W."/>
        </authorList>
    </citation>
    <scope>NUCLEOTIDE SEQUENCE [LARGE SCALE GENOMIC DNA]</scope>
    <source>
        <strain evidence="2 3">S3.2.2.5</strain>
    </source>
</reference>
<accession>A0ABQ6FK04</accession>
<keyword evidence="3" id="KW-1185">Reference proteome</keyword>
<dbReference type="PANTHER" id="PTHR43798:SF33">
    <property type="entry name" value="HYDROLASE, PUTATIVE (AFU_ORTHOLOGUE AFUA_2G14860)-RELATED"/>
    <property type="match status" value="1"/>
</dbReference>
<dbReference type="EMBL" id="BSRI01000001">
    <property type="protein sequence ID" value="GLV53896.1"/>
    <property type="molecule type" value="Genomic_DNA"/>
</dbReference>
<evidence type="ECO:0000313" key="2">
    <source>
        <dbReference type="EMBL" id="GLV53896.1"/>
    </source>
</evidence>
<dbReference type="InterPro" id="IPR029058">
    <property type="entry name" value="AB_hydrolase_fold"/>
</dbReference>
<dbReference type="SUPFAM" id="SSF53474">
    <property type="entry name" value="alpha/beta-Hydrolases"/>
    <property type="match status" value="1"/>
</dbReference>
<comment type="caution">
    <text evidence="2">The sequence shown here is derived from an EMBL/GenBank/DDBJ whole genome shotgun (WGS) entry which is preliminary data.</text>
</comment>
<dbReference type="Pfam" id="PF00561">
    <property type="entry name" value="Abhydrolase_1"/>
    <property type="match status" value="1"/>
</dbReference>
<proteinExistence type="predicted"/>
<gene>
    <name evidence="2" type="ORF">KDH_07470</name>
</gene>
<name>A0ABQ6FK04_9CHLR</name>
<protein>
    <submittedName>
        <fullName evidence="2">Alpha/beta hydrolase</fullName>
    </submittedName>
</protein>
<sequence>MAMSTQQVQINGITLQYQTWGEFTRPERTVLLVHGLTASSQEWAQLGPVLASQGWYAIAPDLRGRGLSEKPPHGYGMPYHVNDLLSLCDALNLPVVHFIGHSLGAQIGYFFAAVHPKRLGRLVLVDAGGRVPPDSLQAIGASLQRLGQIYPSLDAYLAERQQTPIHQWSPFWEDYYRYDAEVHADGTVTSRVPKAAIEEEITVNMSMNADALLPRIQAPTLITRAALGTLSPTRGIILTADEAERVQTIIKGSRVVEIPDINHYTIMLSEVFTSAVLAFLSK</sequence>